<dbReference type="AlphaFoldDB" id="A0A395V8N9"/>
<evidence type="ECO:0000256" key="3">
    <source>
        <dbReference type="ARBA" id="ARBA00023163"/>
    </source>
</evidence>
<dbReference type="Proteomes" id="UP000266172">
    <property type="component" value="Unassembled WGS sequence"/>
</dbReference>
<dbReference type="EMBL" id="QRVL01000008">
    <property type="protein sequence ID" value="RGS39665.1"/>
    <property type="molecule type" value="Genomic_DNA"/>
</dbReference>
<gene>
    <name evidence="4" type="ORF">DWX93_10595</name>
</gene>
<protein>
    <submittedName>
        <fullName evidence="4">ArsR family transcriptional regulator</fullName>
    </submittedName>
</protein>
<comment type="caution">
    <text evidence="4">The sequence shown here is derived from an EMBL/GenBank/DDBJ whole genome shotgun (WGS) entry which is preliminary data.</text>
</comment>
<dbReference type="Gene3D" id="1.10.10.10">
    <property type="entry name" value="Winged helix-like DNA-binding domain superfamily/Winged helix DNA-binding domain"/>
    <property type="match status" value="1"/>
</dbReference>
<dbReference type="Pfam" id="PF03965">
    <property type="entry name" value="Penicillinase_R"/>
    <property type="match status" value="1"/>
</dbReference>
<dbReference type="GO" id="GO:0003677">
    <property type="term" value="F:DNA binding"/>
    <property type="evidence" value="ECO:0007669"/>
    <property type="project" value="UniProtKB-KW"/>
</dbReference>
<evidence type="ECO:0000256" key="1">
    <source>
        <dbReference type="ARBA" id="ARBA00023015"/>
    </source>
</evidence>
<name>A0A395V8N9_9FIRM</name>
<evidence type="ECO:0000313" key="4">
    <source>
        <dbReference type="EMBL" id="RGS39665.1"/>
    </source>
</evidence>
<organism evidence="4 5">
    <name type="scientific">Roseburia hominis</name>
    <dbReference type="NCBI Taxonomy" id="301301"/>
    <lineage>
        <taxon>Bacteria</taxon>
        <taxon>Bacillati</taxon>
        <taxon>Bacillota</taxon>
        <taxon>Clostridia</taxon>
        <taxon>Lachnospirales</taxon>
        <taxon>Lachnospiraceae</taxon>
        <taxon>Roseburia</taxon>
    </lineage>
</organism>
<proteinExistence type="predicted"/>
<keyword evidence="2" id="KW-0238">DNA-binding</keyword>
<dbReference type="InterPro" id="IPR005650">
    <property type="entry name" value="BlaI_family"/>
</dbReference>
<accession>A0A395V8N9</accession>
<dbReference type="GO" id="GO:0045892">
    <property type="term" value="P:negative regulation of DNA-templated transcription"/>
    <property type="evidence" value="ECO:0007669"/>
    <property type="project" value="InterPro"/>
</dbReference>
<evidence type="ECO:0000256" key="2">
    <source>
        <dbReference type="ARBA" id="ARBA00023125"/>
    </source>
</evidence>
<keyword evidence="3" id="KW-0804">Transcription</keyword>
<reference evidence="4 5" key="1">
    <citation type="submission" date="2018-08" db="EMBL/GenBank/DDBJ databases">
        <title>A genome reference for cultivated species of the human gut microbiota.</title>
        <authorList>
            <person name="Zou Y."/>
            <person name="Xue W."/>
            <person name="Luo G."/>
        </authorList>
    </citation>
    <scope>NUCLEOTIDE SEQUENCE [LARGE SCALE GENOMIC DNA]</scope>
    <source>
        <strain evidence="4 5">AF22-12AC</strain>
    </source>
</reference>
<dbReference type="InterPro" id="IPR036388">
    <property type="entry name" value="WH-like_DNA-bd_sf"/>
</dbReference>
<evidence type="ECO:0000313" key="5">
    <source>
        <dbReference type="Proteomes" id="UP000266172"/>
    </source>
</evidence>
<keyword evidence="1" id="KW-0805">Transcription regulation</keyword>
<sequence>MKGRDKMIECVMVDTLPETANQILNILWDRNHAMNETEIREALEQEFSVKCEKQDVKDFIRFLIGQDYVEKKHKGLKTCYVALGADYVL</sequence>